<feature type="chain" id="PRO_5004013204" evidence="3">
    <location>
        <begin position="25"/>
        <end position="275"/>
    </location>
</feature>
<protein>
    <submittedName>
        <fullName evidence="4">Alpha-L-fucosidase 2</fullName>
    </submittedName>
</protein>
<feature type="signal peptide" evidence="3">
    <location>
        <begin position="1"/>
        <end position="24"/>
    </location>
</feature>
<dbReference type="GO" id="GO:0016788">
    <property type="term" value="F:hydrolase activity, acting on ester bonds"/>
    <property type="evidence" value="ECO:0007669"/>
    <property type="project" value="InterPro"/>
</dbReference>
<evidence type="ECO:0000256" key="3">
    <source>
        <dbReference type="SAM" id="SignalP"/>
    </source>
</evidence>
<evidence type="ECO:0000313" key="5">
    <source>
        <dbReference type="Proteomes" id="UP000011115"/>
    </source>
</evidence>
<dbReference type="ExpressionAtlas" id="M1CHN5">
    <property type="expression patterns" value="baseline"/>
</dbReference>
<sequence length="275" mass="31205">MAFPTRVLLILLVIFTVFQLKIDAKESQIHRKRGLMNCRFDKIYQLGDSVSDTGNCIRENYCGSHSSCAKSPYGINFFHKPTGRCSNGLLMIDFIALESGLPLLNPYKDQSANFRHGANFAVAGATALSAQVMTEKKIVLSFTNSSLDVQLDWMSSHFETTCSPDCPVQLKKSLFLVGHIGGNDIIYGLSQGKTMEELRRLVTDIVQTIIHGVKVSFNLSVFMIVICYFHLPEVCFITIDCHYFLENHWFWCYSNYSSRDFPKRLWSSFPNAIHD</sequence>
<dbReference type="OrthoDB" id="1600564at2759"/>
<dbReference type="PANTHER" id="PTHR22835:SF517">
    <property type="entry name" value="GDSL-LIKE LIPASE_ACYLHYDROLASE FAMILY PROTEIN, EXPRESSED"/>
    <property type="match status" value="1"/>
</dbReference>
<keyword evidence="3" id="KW-0732">Signal</keyword>
<comment type="similarity">
    <text evidence="1">Belongs to the 'GDSL' lipolytic enzyme family.</text>
</comment>
<accession>M1CHN5</accession>
<dbReference type="InterPro" id="IPR036514">
    <property type="entry name" value="SGNH_hydro_sf"/>
</dbReference>
<dbReference type="HOGENOM" id="CLU_015101_10_1_1"/>
<dbReference type="EnsemblPlants" id="PGSC0003DMT400067661">
    <property type="protein sequence ID" value="PGSC0003DMT400067661"/>
    <property type="gene ID" value="PGSC0003DMG400026313"/>
</dbReference>
<dbReference type="InterPro" id="IPR001087">
    <property type="entry name" value="GDSL"/>
</dbReference>
<gene>
    <name evidence="4" type="primary">LOC102583888</name>
</gene>
<evidence type="ECO:0000256" key="1">
    <source>
        <dbReference type="ARBA" id="ARBA00008668"/>
    </source>
</evidence>
<dbReference type="Pfam" id="PF00657">
    <property type="entry name" value="Lipase_GDSL"/>
    <property type="match status" value="1"/>
</dbReference>
<dbReference type="Gene3D" id="3.40.50.1110">
    <property type="entry name" value="SGNH hydrolase"/>
    <property type="match status" value="1"/>
</dbReference>
<dbReference type="Gramene" id="PGSC0003DMT400067661">
    <property type="protein sequence ID" value="PGSC0003DMT400067661"/>
    <property type="gene ID" value="PGSC0003DMG400026313"/>
</dbReference>
<dbReference type="Proteomes" id="UP000011115">
    <property type="component" value="Unassembled WGS sequence"/>
</dbReference>
<evidence type="ECO:0000313" key="4">
    <source>
        <dbReference type="EnsemblPlants" id="PGSC0003DMT400067661"/>
    </source>
</evidence>
<evidence type="ECO:0000256" key="2">
    <source>
        <dbReference type="ARBA" id="ARBA00023180"/>
    </source>
</evidence>
<keyword evidence="5" id="KW-1185">Reference proteome</keyword>
<reference evidence="4" key="2">
    <citation type="submission" date="2015-06" db="UniProtKB">
        <authorList>
            <consortium name="EnsemblPlants"/>
        </authorList>
    </citation>
    <scope>IDENTIFICATION</scope>
    <source>
        <strain evidence="4">DM1-3 516 R44</strain>
    </source>
</reference>
<name>M1CHN5_SOLTU</name>
<keyword evidence="2" id="KW-0325">Glycoprotein</keyword>
<organism evidence="4 5">
    <name type="scientific">Solanum tuberosum</name>
    <name type="common">Potato</name>
    <dbReference type="NCBI Taxonomy" id="4113"/>
    <lineage>
        <taxon>Eukaryota</taxon>
        <taxon>Viridiplantae</taxon>
        <taxon>Streptophyta</taxon>
        <taxon>Embryophyta</taxon>
        <taxon>Tracheophyta</taxon>
        <taxon>Spermatophyta</taxon>
        <taxon>Magnoliopsida</taxon>
        <taxon>eudicotyledons</taxon>
        <taxon>Gunneridae</taxon>
        <taxon>Pentapetalae</taxon>
        <taxon>asterids</taxon>
        <taxon>lamiids</taxon>
        <taxon>Solanales</taxon>
        <taxon>Solanaceae</taxon>
        <taxon>Solanoideae</taxon>
        <taxon>Solaneae</taxon>
        <taxon>Solanum</taxon>
    </lineage>
</organism>
<dbReference type="PANTHER" id="PTHR22835">
    <property type="entry name" value="ZINC FINGER FYVE DOMAIN CONTAINING PROTEIN"/>
    <property type="match status" value="1"/>
</dbReference>
<reference evidence="5" key="1">
    <citation type="journal article" date="2011" name="Nature">
        <title>Genome sequence and analysis of the tuber crop potato.</title>
        <authorList>
            <consortium name="The Potato Genome Sequencing Consortium"/>
        </authorList>
    </citation>
    <scope>NUCLEOTIDE SEQUENCE [LARGE SCALE GENOMIC DNA]</scope>
    <source>
        <strain evidence="5">cv. DM1-3 516 R44</strain>
    </source>
</reference>
<dbReference type="AlphaFoldDB" id="M1CHN5"/>
<proteinExistence type="inferred from homology"/>